<name>A0A372JHN1_9ACTN</name>
<dbReference type="Proteomes" id="UP000261811">
    <property type="component" value="Unassembled WGS sequence"/>
</dbReference>
<dbReference type="InterPro" id="IPR032708">
    <property type="entry name" value="McjB_C"/>
</dbReference>
<dbReference type="EMBL" id="QURH01000667">
    <property type="protein sequence ID" value="RFU38878.1"/>
    <property type="molecule type" value="Genomic_DNA"/>
</dbReference>
<evidence type="ECO:0000313" key="2">
    <source>
        <dbReference type="EMBL" id="RFU38878.1"/>
    </source>
</evidence>
<dbReference type="InterPro" id="IPR053521">
    <property type="entry name" value="McjB-like"/>
</dbReference>
<comment type="caution">
    <text evidence="2">The sequence shown here is derived from an EMBL/GenBank/DDBJ whole genome shotgun (WGS) entry which is preliminary data.</text>
</comment>
<proteinExistence type="predicted"/>
<dbReference type="Pfam" id="PF13471">
    <property type="entry name" value="Transglut_core3"/>
    <property type="match status" value="1"/>
</dbReference>
<reference evidence="2 3" key="1">
    <citation type="submission" date="2018-08" db="EMBL/GenBank/DDBJ databases">
        <title>Actinomadura jelena sp. nov., a novel Actinomycete isolated from soil in Chad.</title>
        <authorList>
            <person name="Shi L."/>
        </authorList>
    </citation>
    <scope>NUCLEOTIDE SEQUENCE [LARGE SCALE GENOMIC DNA]</scope>
    <source>
        <strain evidence="2 3">NEAU-G17</strain>
    </source>
</reference>
<accession>A0A372JHN1</accession>
<evidence type="ECO:0000313" key="3">
    <source>
        <dbReference type="Proteomes" id="UP000261811"/>
    </source>
</evidence>
<evidence type="ECO:0000259" key="1">
    <source>
        <dbReference type="Pfam" id="PF13471"/>
    </source>
</evidence>
<feature type="non-terminal residue" evidence="2">
    <location>
        <position position="1"/>
    </location>
</feature>
<protein>
    <submittedName>
        <fullName evidence="2">Lasso peptide biosynthesis B2 protein</fullName>
    </submittedName>
</protein>
<sequence length="97" mass="10300">ARPATAAQALAARQAVVAVSVRCAGQGCLRRSVAVALLCRMSGSWPDWCTGIRLEPFRAHAWVEADGAAVGEPGDMSLFHKTMTVPALRTGPARKER</sequence>
<dbReference type="AlphaFoldDB" id="A0A372JHN1"/>
<gene>
    <name evidence="2" type="ORF">DZF91_25375</name>
</gene>
<organism evidence="2 3">
    <name type="scientific">Actinomadura logoneensis</name>
    <dbReference type="NCBI Taxonomy" id="2293572"/>
    <lineage>
        <taxon>Bacteria</taxon>
        <taxon>Bacillati</taxon>
        <taxon>Actinomycetota</taxon>
        <taxon>Actinomycetes</taxon>
        <taxon>Streptosporangiales</taxon>
        <taxon>Thermomonosporaceae</taxon>
        <taxon>Actinomadura</taxon>
    </lineage>
</organism>
<dbReference type="OrthoDB" id="583768at2"/>
<keyword evidence="3" id="KW-1185">Reference proteome</keyword>
<feature type="domain" description="Microcin J25-processing protein McjB C-terminal" evidence="1">
    <location>
        <begin position="2"/>
        <end position="83"/>
    </location>
</feature>
<dbReference type="NCBIfam" id="NF033537">
    <property type="entry name" value="lasso_biosyn_B2"/>
    <property type="match status" value="1"/>
</dbReference>
<dbReference type="RefSeq" id="WP_117359735.1">
    <property type="nucleotide sequence ID" value="NZ_QURH01000667.1"/>
</dbReference>